<keyword evidence="4 8" id="KW-0406">Ion transport</keyword>
<accession>A0A2N4T2N3</accession>
<evidence type="ECO:0000313" key="11">
    <source>
        <dbReference type="Proteomes" id="UP000234632"/>
    </source>
</evidence>
<dbReference type="GO" id="GO:0046933">
    <property type="term" value="F:proton-transporting ATP synthase activity, rotational mechanism"/>
    <property type="evidence" value="ECO:0007669"/>
    <property type="project" value="InterPro"/>
</dbReference>
<proteinExistence type="inferred from homology"/>
<keyword evidence="6 8" id="KW-0139">CF(1)</keyword>
<dbReference type="EMBL" id="LOMZ01000001">
    <property type="protein sequence ID" value="PLC12488.1"/>
    <property type="molecule type" value="Genomic_DNA"/>
</dbReference>
<keyword evidence="5" id="KW-0472">Membrane</keyword>
<evidence type="ECO:0000256" key="5">
    <source>
        <dbReference type="ARBA" id="ARBA00023136"/>
    </source>
</evidence>
<comment type="similarity">
    <text evidence="2 8">Belongs to the ATPase epsilon chain family.</text>
</comment>
<comment type="subunit">
    <text evidence="8">F-type ATPases have 2 components, CF(1) - the catalytic core - and CF(0) - the membrane proton channel. CF(1) has five subunits: alpha(3), beta(3), gamma(1), delta(1), epsilon(1). CF(0) has three main subunits: a, b and c.</text>
</comment>
<evidence type="ECO:0000256" key="6">
    <source>
        <dbReference type="ARBA" id="ARBA00023196"/>
    </source>
</evidence>
<dbReference type="Gene3D" id="2.60.15.10">
    <property type="entry name" value="F0F1 ATP synthase delta/epsilon subunit, N-terminal"/>
    <property type="match status" value="1"/>
</dbReference>
<dbReference type="InterPro" id="IPR020546">
    <property type="entry name" value="ATP_synth_F1_dsu/esu_N"/>
</dbReference>
<dbReference type="InterPro" id="IPR001469">
    <property type="entry name" value="ATP_synth_F1_dsu/esu"/>
</dbReference>
<dbReference type="AlphaFoldDB" id="A0A2N4T2N3"/>
<organism evidence="10 11">
    <name type="scientific">Kocuria flava</name>
    <dbReference type="NCBI Taxonomy" id="446860"/>
    <lineage>
        <taxon>Bacteria</taxon>
        <taxon>Bacillati</taxon>
        <taxon>Actinomycetota</taxon>
        <taxon>Actinomycetes</taxon>
        <taxon>Micrococcales</taxon>
        <taxon>Micrococcaceae</taxon>
        <taxon>Kocuria</taxon>
    </lineage>
</organism>
<evidence type="ECO:0000259" key="9">
    <source>
        <dbReference type="Pfam" id="PF02823"/>
    </source>
</evidence>
<dbReference type="SUPFAM" id="SSF51344">
    <property type="entry name" value="Epsilon subunit of F1F0-ATP synthase N-terminal domain"/>
    <property type="match status" value="1"/>
</dbReference>
<dbReference type="InterPro" id="IPR036771">
    <property type="entry name" value="ATPsynth_dsu/esu_N"/>
</dbReference>
<evidence type="ECO:0000256" key="7">
    <source>
        <dbReference type="ARBA" id="ARBA00023310"/>
    </source>
</evidence>
<reference evidence="10 11" key="1">
    <citation type="submission" date="2015-12" db="EMBL/GenBank/DDBJ databases">
        <authorList>
            <person name="Shamseldin A."/>
            <person name="Moawad H."/>
            <person name="Abd El-Rahim W.M."/>
            <person name="Sadowsky M.J."/>
        </authorList>
    </citation>
    <scope>NUCLEOTIDE SEQUENCE [LARGE SCALE GENOMIC DNA]</scope>
    <source>
        <strain evidence="10 11">S43</strain>
    </source>
</reference>
<dbReference type="PANTHER" id="PTHR13822:SF10">
    <property type="entry name" value="ATP SYNTHASE EPSILON CHAIN, CHLOROPLASTIC"/>
    <property type="match status" value="1"/>
</dbReference>
<comment type="caution">
    <text evidence="10">The sequence shown here is derived from an EMBL/GenBank/DDBJ whole genome shotgun (WGS) entry which is preliminary data.</text>
</comment>
<evidence type="ECO:0000256" key="3">
    <source>
        <dbReference type="ARBA" id="ARBA00022448"/>
    </source>
</evidence>
<dbReference type="NCBIfam" id="TIGR01216">
    <property type="entry name" value="ATP_synt_epsi"/>
    <property type="match status" value="1"/>
</dbReference>
<gene>
    <name evidence="10" type="ORF">AUQ48_09935</name>
</gene>
<dbReference type="CDD" id="cd12152">
    <property type="entry name" value="F1-ATPase_delta"/>
    <property type="match status" value="1"/>
</dbReference>
<comment type="subcellular location">
    <subcellularLocation>
        <location evidence="1">Cell membrane</location>
        <topology evidence="1">Peripheral membrane protein</topology>
    </subcellularLocation>
</comment>
<evidence type="ECO:0000256" key="4">
    <source>
        <dbReference type="ARBA" id="ARBA00023065"/>
    </source>
</evidence>
<dbReference type="Proteomes" id="UP000234632">
    <property type="component" value="Unassembled WGS sequence"/>
</dbReference>
<evidence type="ECO:0000313" key="10">
    <source>
        <dbReference type="EMBL" id="PLC12488.1"/>
    </source>
</evidence>
<dbReference type="RefSeq" id="WP_101852071.1">
    <property type="nucleotide sequence ID" value="NZ_JARVWU010000008.1"/>
</dbReference>
<name>A0A2N4T2N3_9MICC</name>
<keyword evidence="7 8" id="KW-0066">ATP synthesis</keyword>
<dbReference type="Pfam" id="PF02823">
    <property type="entry name" value="ATP-synt_DE_N"/>
    <property type="match status" value="1"/>
</dbReference>
<dbReference type="NCBIfam" id="NF009977">
    <property type="entry name" value="PRK13442.1"/>
    <property type="match status" value="1"/>
</dbReference>
<protein>
    <submittedName>
        <fullName evidence="10">ATP synthase F0F1 subunit epsilon</fullName>
    </submittedName>
</protein>
<keyword evidence="3 8" id="KW-0813">Transport</keyword>
<dbReference type="GO" id="GO:0005886">
    <property type="term" value="C:plasma membrane"/>
    <property type="evidence" value="ECO:0007669"/>
    <property type="project" value="UniProtKB-SubCell"/>
</dbReference>
<evidence type="ECO:0000256" key="1">
    <source>
        <dbReference type="ARBA" id="ARBA00004202"/>
    </source>
</evidence>
<evidence type="ECO:0000256" key="2">
    <source>
        <dbReference type="ARBA" id="ARBA00005712"/>
    </source>
</evidence>
<dbReference type="GO" id="GO:0045259">
    <property type="term" value="C:proton-transporting ATP synthase complex"/>
    <property type="evidence" value="ECO:0007669"/>
    <property type="project" value="UniProtKB-KW"/>
</dbReference>
<sequence length="90" mass="9381">MAEMIVEVVSLDRSIWAGAARMVRVRTSEGDIGILPGHEAVAGLLKPGAFAVDPVDGQRLEGTIDAGFVTVDNDRVTIVADSVEFEGAAA</sequence>
<dbReference type="PANTHER" id="PTHR13822">
    <property type="entry name" value="ATP SYNTHASE DELTA/EPSILON CHAIN"/>
    <property type="match status" value="1"/>
</dbReference>
<feature type="domain" description="ATP synthase F1 complex delta/epsilon subunit N-terminal" evidence="9">
    <location>
        <begin position="5"/>
        <end position="82"/>
    </location>
</feature>
<evidence type="ECO:0000256" key="8">
    <source>
        <dbReference type="RuleBase" id="RU003656"/>
    </source>
</evidence>